<dbReference type="RefSeq" id="WP_172685235.1">
    <property type="nucleotide sequence ID" value="NZ_JX627582.1"/>
</dbReference>
<keyword evidence="2" id="KW-0614">Plasmid</keyword>
<sequence>MFADEIRRAIEAASRIALPQVTAQLWRAFGDGHITEAEAECLSALIEARMLTGKVARFGQPLSPTKPQLVEGADTPQVLTGSSRRSVGSRPRTDASMERRRRWAASGRLPPGLAARFTLAEQAVLALVAAETTRRGDCRLAVGHLAAIVGVAETTVRNAIREAGKLGLVTVEERRITGFRNDTNIVRIVAPEWTAWLRLARKTHPAHLPQQAAVTEGGGCKSPKRTHTQVLNPLDSRITQPSKSCRRAAGDLDRATPSRIRQGGGKARAMR</sequence>
<feature type="compositionally biased region" description="Gly residues" evidence="1">
    <location>
        <begin position="262"/>
        <end position="271"/>
    </location>
</feature>
<protein>
    <submittedName>
        <fullName evidence="2">Protein of unassigned function</fullName>
    </submittedName>
</protein>
<feature type="region of interest" description="Disordered" evidence="1">
    <location>
        <begin position="62"/>
        <end position="103"/>
    </location>
</feature>
<name>A0A088B309_9HYPH</name>
<feature type="region of interest" description="Disordered" evidence="1">
    <location>
        <begin position="235"/>
        <end position="271"/>
    </location>
</feature>
<reference evidence="2" key="1">
    <citation type="journal article" date="2014" name="PLoS ONE">
        <title>Genome Information of Methylobacterium oryzae, a Plant-Probiotic Methylotroph in the Phyllosphere.</title>
        <authorList>
            <person name="Kwak M.J."/>
            <person name="Jeong H."/>
            <person name="Madhaiyan M."/>
            <person name="Lee Y."/>
            <person name="Sa T.M."/>
            <person name="Oh T.K."/>
            <person name="Kim J.F."/>
        </authorList>
    </citation>
    <scope>NUCLEOTIDE SEQUENCE</scope>
    <source>
        <strain evidence="2">CBMB20</strain>
        <plasmid evidence="2">pMOC3</plasmid>
    </source>
</reference>
<geneLocation type="plasmid" evidence="2">
    <name>pMOC3</name>
</geneLocation>
<evidence type="ECO:0000313" key="2">
    <source>
        <dbReference type="EMBL" id="AGO88432.1"/>
    </source>
</evidence>
<accession>A0A088B309</accession>
<dbReference type="EMBL" id="JX627582">
    <property type="protein sequence ID" value="AGO88432.1"/>
    <property type="molecule type" value="Genomic_DNA"/>
</dbReference>
<evidence type="ECO:0000256" key="1">
    <source>
        <dbReference type="SAM" id="MobiDB-lite"/>
    </source>
</evidence>
<feature type="compositionally biased region" description="Low complexity" evidence="1">
    <location>
        <begin position="81"/>
        <end position="90"/>
    </location>
</feature>
<organism evidence="2">
    <name type="scientific">Methylobacterium oryzae CBMB20</name>
    <dbReference type="NCBI Taxonomy" id="693986"/>
    <lineage>
        <taxon>Bacteria</taxon>
        <taxon>Pseudomonadati</taxon>
        <taxon>Pseudomonadota</taxon>
        <taxon>Alphaproteobacteria</taxon>
        <taxon>Hyphomicrobiales</taxon>
        <taxon>Methylobacteriaceae</taxon>
        <taxon>Methylobacterium</taxon>
    </lineage>
</organism>
<proteinExistence type="predicted"/>
<dbReference type="AlphaFoldDB" id="A0A088B309"/>
<gene>
    <name evidence="2" type="ORF">MOC_3p0021</name>
</gene>